<comment type="subcellular location">
    <subcellularLocation>
        <location evidence="1">Membrane</location>
        <topology evidence="1">Multi-pass membrane protein</topology>
    </subcellularLocation>
</comment>
<evidence type="ECO:0000256" key="2">
    <source>
        <dbReference type="ARBA" id="ARBA00004687"/>
    </source>
</evidence>
<keyword evidence="6 9" id="KW-1133">Transmembrane helix</keyword>
<evidence type="ECO:0000256" key="5">
    <source>
        <dbReference type="ARBA" id="ARBA00022692"/>
    </source>
</evidence>
<proteinExistence type="inferred from homology"/>
<organism evidence="11 12">
    <name type="scientific">Tilletia caries</name>
    <name type="common">wheat bunt fungus</name>
    <dbReference type="NCBI Taxonomy" id="13290"/>
    <lineage>
        <taxon>Eukaryota</taxon>
        <taxon>Fungi</taxon>
        <taxon>Dikarya</taxon>
        <taxon>Basidiomycota</taxon>
        <taxon>Ustilaginomycotina</taxon>
        <taxon>Exobasidiomycetes</taxon>
        <taxon>Tilletiales</taxon>
        <taxon>Tilletiaceae</taxon>
        <taxon>Tilletia</taxon>
    </lineage>
</organism>
<dbReference type="PANTHER" id="PTHR12982">
    <property type="entry name" value="PHOSPHATIDYLINOSITOL GLYCAN, CLASS C"/>
    <property type="match status" value="1"/>
</dbReference>
<feature type="transmembrane region" description="Helical" evidence="9">
    <location>
        <begin position="364"/>
        <end position="382"/>
    </location>
</feature>
<feature type="transmembrane region" description="Helical" evidence="9">
    <location>
        <begin position="235"/>
        <end position="255"/>
    </location>
</feature>
<evidence type="ECO:0000256" key="4">
    <source>
        <dbReference type="ARBA" id="ARBA00022502"/>
    </source>
</evidence>
<gene>
    <name evidence="11" type="ORF">A4X03_0g282</name>
    <name evidence="10" type="ORF">JKIAZH3_G2074</name>
</gene>
<dbReference type="EMBL" id="LWDD02000015">
    <property type="protein sequence ID" value="KAE8265410.1"/>
    <property type="molecule type" value="Genomic_DNA"/>
</dbReference>
<evidence type="ECO:0000256" key="6">
    <source>
        <dbReference type="ARBA" id="ARBA00022989"/>
    </source>
</evidence>
<evidence type="ECO:0000256" key="9">
    <source>
        <dbReference type="SAM" id="Phobius"/>
    </source>
</evidence>
<dbReference type="Proteomes" id="UP000836402">
    <property type="component" value="Unassembled WGS sequence"/>
</dbReference>
<dbReference type="EMBL" id="CAJHJG010006592">
    <property type="protein sequence ID" value="CAD6958282.1"/>
    <property type="molecule type" value="Genomic_DNA"/>
</dbReference>
<feature type="region of interest" description="Disordered" evidence="8">
    <location>
        <begin position="111"/>
        <end position="135"/>
    </location>
</feature>
<dbReference type="GO" id="GO:0000506">
    <property type="term" value="C:glycosylphosphatidylinositol-N-acetylglucosaminyltransferase (GPI-GnT) complex"/>
    <property type="evidence" value="ECO:0007669"/>
    <property type="project" value="TreeGrafter"/>
</dbReference>
<dbReference type="InterPro" id="IPR009450">
    <property type="entry name" value="Plno_GlcNAc_GPI2"/>
</dbReference>
<keyword evidence="13" id="KW-1185">Reference proteome</keyword>
<evidence type="ECO:0000313" key="12">
    <source>
        <dbReference type="Proteomes" id="UP000077671"/>
    </source>
</evidence>
<protein>
    <submittedName>
        <fullName evidence="11">Uncharacterized protein</fullName>
    </submittedName>
</protein>
<keyword evidence="4" id="KW-0337">GPI-anchor biosynthesis</keyword>
<dbReference type="PANTHER" id="PTHR12982:SF0">
    <property type="entry name" value="PHOSPHATIDYLINOSITOL N-ACETYLGLUCOSAMINYLTRANSFERASE SUBUNIT C"/>
    <property type="match status" value="1"/>
</dbReference>
<feature type="transmembrane region" description="Helical" evidence="9">
    <location>
        <begin position="51"/>
        <end position="73"/>
    </location>
</feature>
<feature type="transmembrane region" description="Helical" evidence="9">
    <location>
        <begin position="85"/>
        <end position="104"/>
    </location>
</feature>
<comment type="pathway">
    <text evidence="2">Glycolipid biosynthesis; glycosylphosphatidylinositol-anchor biosynthesis.</text>
</comment>
<dbReference type="Proteomes" id="UP000077671">
    <property type="component" value="Unassembled WGS sequence"/>
</dbReference>
<sequence>MDLGSMSPADAPTWERLLWKKQPFPDNYVPPSFLNKLQTNATIILPSYSTLVIWSLPITQQIASILAFVGAFAHLLNGKVSAIELALGSSLTMLLGWAIFEVFIPEQNHRHPAARAGGAGGRKKGPGRSEKSTRERIRQAANTIVSLFLLSLVLLALSPVLRTLTEATTSDSIWALSVGMFAVSAALADYSSAGRSIWIARTVSDGGTADRSSPVASMPSREDHGLTEGASTGGLTSALSLNAAICASVVLGSRLPSDLDVFALMLLAVHFFALLPLASVRLRACELEIVPVRADVHPIKGEVMHASPTLQDRTLAQDSSEPLSRASVPMLRTRHPFLVPQIILTALLVILSSGTLALLNTSAALLSVMAYAFISAGCPAWMRWAQLWKRELKGPWDPAVPRVWGTAQSQSQ</sequence>
<feature type="region of interest" description="Disordered" evidence="8">
    <location>
        <begin position="205"/>
        <end position="229"/>
    </location>
</feature>
<evidence type="ECO:0000313" key="13">
    <source>
        <dbReference type="Proteomes" id="UP000836402"/>
    </source>
</evidence>
<evidence type="ECO:0000256" key="8">
    <source>
        <dbReference type="SAM" id="MobiDB-lite"/>
    </source>
</evidence>
<comment type="caution">
    <text evidence="11">The sequence shown here is derived from an EMBL/GenBank/DDBJ whole genome shotgun (WGS) entry which is preliminary data.</text>
</comment>
<keyword evidence="7 9" id="KW-0472">Membrane</keyword>
<evidence type="ECO:0000256" key="1">
    <source>
        <dbReference type="ARBA" id="ARBA00004141"/>
    </source>
</evidence>
<dbReference type="Pfam" id="PF06432">
    <property type="entry name" value="GPI2"/>
    <property type="match status" value="1"/>
</dbReference>
<evidence type="ECO:0000256" key="7">
    <source>
        <dbReference type="ARBA" id="ARBA00023136"/>
    </source>
</evidence>
<dbReference type="UniPathway" id="UPA00196"/>
<feature type="transmembrane region" description="Helical" evidence="9">
    <location>
        <begin position="140"/>
        <end position="161"/>
    </location>
</feature>
<name>A0A177VBJ2_9BASI</name>
<accession>A0A177VBJ2</accession>
<feature type="transmembrane region" description="Helical" evidence="9">
    <location>
        <begin position="337"/>
        <end position="358"/>
    </location>
</feature>
<feature type="transmembrane region" description="Helical" evidence="9">
    <location>
        <begin position="261"/>
        <end position="280"/>
    </location>
</feature>
<reference evidence="11" key="2">
    <citation type="journal article" date="2019" name="IMA Fungus">
        <title>Genome sequencing and comparison of five Tilletia species to identify candidate genes for the detection of regulated species infecting wheat.</title>
        <authorList>
            <person name="Nguyen H.D.T."/>
            <person name="Sultana T."/>
            <person name="Kesanakurti P."/>
            <person name="Hambleton S."/>
        </authorList>
    </citation>
    <scope>NUCLEOTIDE SEQUENCE</scope>
    <source>
        <strain evidence="11">DAOMC 238032</strain>
    </source>
</reference>
<keyword evidence="5 9" id="KW-0812">Transmembrane</keyword>
<dbReference type="GO" id="GO:0006506">
    <property type="term" value="P:GPI anchor biosynthetic process"/>
    <property type="evidence" value="ECO:0007669"/>
    <property type="project" value="UniProtKB-UniPathway"/>
</dbReference>
<evidence type="ECO:0000256" key="3">
    <source>
        <dbReference type="ARBA" id="ARBA00008321"/>
    </source>
</evidence>
<dbReference type="AlphaFoldDB" id="A0A177VBJ2"/>
<reference evidence="10" key="3">
    <citation type="submission" date="2020-10" db="EMBL/GenBank/DDBJ databases">
        <authorList>
            <person name="Sedaghatjoo S."/>
        </authorList>
    </citation>
    <scope>NUCLEOTIDE SEQUENCE</scope>
    <source>
        <strain evidence="10">AZH3</strain>
    </source>
</reference>
<evidence type="ECO:0000313" key="11">
    <source>
        <dbReference type="EMBL" id="KAE8265410.1"/>
    </source>
</evidence>
<evidence type="ECO:0000313" key="10">
    <source>
        <dbReference type="EMBL" id="CAD6958282.1"/>
    </source>
</evidence>
<reference evidence="11" key="1">
    <citation type="submission" date="2016-04" db="EMBL/GenBank/DDBJ databases">
        <authorList>
            <person name="Nguyen H.D."/>
            <person name="Kesanakurti P."/>
            <person name="Cullis J."/>
            <person name="Levesque C.A."/>
            <person name="Hambleton S."/>
        </authorList>
    </citation>
    <scope>NUCLEOTIDE SEQUENCE</scope>
    <source>
        <strain evidence="11">DAOMC 238032</strain>
    </source>
</reference>
<comment type="similarity">
    <text evidence="3">Belongs to the PIGC family.</text>
</comment>
<feature type="transmembrane region" description="Helical" evidence="9">
    <location>
        <begin position="173"/>
        <end position="191"/>
    </location>
</feature>
<dbReference type="PIRSF" id="PIRSF016104">
    <property type="entry name" value="GPI2"/>
    <property type="match status" value="1"/>
</dbReference>